<comment type="caution">
    <text evidence="8">The sequence shown here is derived from an EMBL/GenBank/DDBJ whole genome shotgun (WGS) entry which is preliminary data.</text>
</comment>
<dbReference type="SMART" id="SM00062">
    <property type="entry name" value="PBPb"/>
    <property type="match status" value="1"/>
</dbReference>
<dbReference type="RefSeq" id="WP_152158279.1">
    <property type="nucleotide sequence ID" value="NZ_WEHX01000031.1"/>
</dbReference>
<reference evidence="8 9" key="1">
    <citation type="submission" date="2019-10" db="EMBL/GenBank/DDBJ databases">
        <title>Genome diversity of Sutterella seckii.</title>
        <authorList>
            <person name="Chaplin A.V."/>
            <person name="Sokolova S.R."/>
            <person name="Mosin K.A."/>
            <person name="Ivanova E.L."/>
            <person name="Kochetkova T.O."/>
            <person name="Goltsov A.Y."/>
            <person name="Trofimov D.Y."/>
            <person name="Efimov B.A."/>
        </authorList>
    </citation>
    <scope>NUCLEOTIDE SEQUENCE [LARGE SCALE GENOMIC DNA]</scope>
    <source>
        <strain evidence="8 9">ASD393</strain>
    </source>
</reference>
<keyword evidence="3 5" id="KW-0732">Signal</keyword>
<evidence type="ECO:0000313" key="8">
    <source>
        <dbReference type="EMBL" id="KAB7660436.1"/>
    </source>
</evidence>
<evidence type="ECO:0000256" key="2">
    <source>
        <dbReference type="ARBA" id="ARBA00010333"/>
    </source>
</evidence>
<dbReference type="SMART" id="SM00079">
    <property type="entry name" value="PBPe"/>
    <property type="match status" value="1"/>
</dbReference>
<dbReference type="OrthoDB" id="5363083at2"/>
<comment type="subcellular location">
    <subcellularLocation>
        <location evidence="1">Cell envelope</location>
    </subcellularLocation>
</comment>
<evidence type="ECO:0000259" key="6">
    <source>
        <dbReference type="SMART" id="SM00062"/>
    </source>
</evidence>
<dbReference type="Gene3D" id="3.40.190.10">
    <property type="entry name" value="Periplasmic binding protein-like II"/>
    <property type="match status" value="2"/>
</dbReference>
<dbReference type="GO" id="GO:0016020">
    <property type="term" value="C:membrane"/>
    <property type="evidence" value="ECO:0007669"/>
    <property type="project" value="InterPro"/>
</dbReference>
<dbReference type="PANTHER" id="PTHR35936">
    <property type="entry name" value="MEMBRANE-BOUND LYTIC MUREIN TRANSGLYCOSYLASE F"/>
    <property type="match status" value="1"/>
</dbReference>
<gene>
    <name evidence="8" type="ORF">GBM95_06080</name>
</gene>
<dbReference type="Pfam" id="PF00497">
    <property type="entry name" value="SBP_bac_3"/>
    <property type="match status" value="1"/>
</dbReference>
<evidence type="ECO:0000256" key="5">
    <source>
        <dbReference type="SAM" id="SignalP"/>
    </source>
</evidence>
<sequence>MSLASLKKHLFCAAAMMLAAGSSFAAGTLTMATEGTFPPFEFHDSKTNELIGFELDLAKAAADKMGATLDIKEFKFDAILPAIVSNTLDFAAAGFAVTPERAKRVLFSDPFYMSGLTIIVPKGNPKGIKNFDDLKGLNVSVQLGSISHDRAKKIPGAKITTFESGADAMLNMISGNADAVINAQPATDYMIVSRPSLQTKLERLDFVADAVPMAMIFPKNRADLQKAVNKALAEIRADGTYEKLHMKWFGRPKQ</sequence>
<dbReference type="InterPro" id="IPR001638">
    <property type="entry name" value="Solute-binding_3/MltF_N"/>
</dbReference>
<dbReference type="Proteomes" id="UP000430564">
    <property type="component" value="Unassembled WGS sequence"/>
</dbReference>
<evidence type="ECO:0000256" key="1">
    <source>
        <dbReference type="ARBA" id="ARBA00004196"/>
    </source>
</evidence>
<dbReference type="GO" id="GO:0015276">
    <property type="term" value="F:ligand-gated monoatomic ion channel activity"/>
    <property type="evidence" value="ECO:0007669"/>
    <property type="project" value="InterPro"/>
</dbReference>
<protein>
    <submittedName>
        <fullName evidence="8">Transporter substrate-binding domain-containing protein</fullName>
    </submittedName>
</protein>
<dbReference type="EMBL" id="WEHX01000031">
    <property type="protein sequence ID" value="KAB7660436.1"/>
    <property type="molecule type" value="Genomic_DNA"/>
</dbReference>
<dbReference type="GO" id="GO:0030313">
    <property type="term" value="C:cell envelope"/>
    <property type="evidence" value="ECO:0007669"/>
    <property type="project" value="UniProtKB-SubCell"/>
</dbReference>
<name>A0A6I1EJF2_9BURK</name>
<evidence type="ECO:0000313" key="9">
    <source>
        <dbReference type="Proteomes" id="UP000430564"/>
    </source>
</evidence>
<accession>A0A6I1EJF2</accession>
<feature type="domain" description="Solute-binding protein family 3/N-terminal" evidence="6">
    <location>
        <begin position="28"/>
        <end position="252"/>
    </location>
</feature>
<dbReference type="PANTHER" id="PTHR35936:SF38">
    <property type="entry name" value="GLUTAMINE-BINDING PERIPLASMIC PROTEIN"/>
    <property type="match status" value="1"/>
</dbReference>
<evidence type="ECO:0000256" key="4">
    <source>
        <dbReference type="RuleBase" id="RU003744"/>
    </source>
</evidence>
<dbReference type="AlphaFoldDB" id="A0A6I1EJF2"/>
<proteinExistence type="inferred from homology"/>
<comment type="similarity">
    <text evidence="2 4">Belongs to the bacterial solute-binding protein 3 family.</text>
</comment>
<dbReference type="InterPro" id="IPR001320">
    <property type="entry name" value="Iontro_rcpt_C"/>
</dbReference>
<feature type="chain" id="PRO_5026284496" evidence="5">
    <location>
        <begin position="26"/>
        <end position="254"/>
    </location>
</feature>
<feature type="domain" description="Ionotropic glutamate receptor C-terminal" evidence="7">
    <location>
        <begin position="28"/>
        <end position="251"/>
    </location>
</feature>
<dbReference type="InterPro" id="IPR018313">
    <property type="entry name" value="SBP_3_CS"/>
</dbReference>
<dbReference type="PROSITE" id="PS01039">
    <property type="entry name" value="SBP_BACTERIAL_3"/>
    <property type="match status" value="1"/>
</dbReference>
<organism evidence="8 9">
    <name type="scientific">Sutterella seckii</name>
    <dbReference type="NCBI Taxonomy" id="1944635"/>
    <lineage>
        <taxon>Bacteria</taxon>
        <taxon>Pseudomonadati</taxon>
        <taxon>Pseudomonadota</taxon>
        <taxon>Betaproteobacteria</taxon>
        <taxon>Burkholderiales</taxon>
        <taxon>Sutterellaceae</taxon>
        <taxon>Sutterella</taxon>
    </lineage>
</organism>
<evidence type="ECO:0000256" key="3">
    <source>
        <dbReference type="ARBA" id="ARBA00022729"/>
    </source>
</evidence>
<dbReference type="SUPFAM" id="SSF53850">
    <property type="entry name" value="Periplasmic binding protein-like II"/>
    <property type="match status" value="1"/>
</dbReference>
<feature type="signal peptide" evidence="5">
    <location>
        <begin position="1"/>
        <end position="25"/>
    </location>
</feature>
<evidence type="ECO:0000259" key="7">
    <source>
        <dbReference type="SMART" id="SM00079"/>
    </source>
</evidence>